<dbReference type="InterPro" id="IPR029061">
    <property type="entry name" value="THDP-binding"/>
</dbReference>
<dbReference type="CDD" id="cd02000">
    <property type="entry name" value="TPP_E1_PDC_ADC_BCADC"/>
    <property type="match status" value="1"/>
</dbReference>
<evidence type="ECO:0000259" key="5">
    <source>
        <dbReference type="Pfam" id="PF00676"/>
    </source>
</evidence>
<comment type="cofactor">
    <cofactor evidence="4">
        <name>thiamine diphosphate</name>
        <dbReference type="ChEBI" id="CHEBI:58937"/>
    </cofactor>
</comment>
<feature type="domain" description="Dehydrogenase E1 component" evidence="5">
    <location>
        <begin position="47"/>
        <end position="272"/>
    </location>
</feature>
<reference evidence="6 7" key="1">
    <citation type="journal article" date="2024" name="bioRxiv">
        <title>A reference genome for Trichogramma kaykai: A tiny desert-dwelling parasitoid wasp with competing sex-ratio distorters.</title>
        <authorList>
            <person name="Culotta J."/>
            <person name="Lindsey A.R."/>
        </authorList>
    </citation>
    <scope>NUCLEOTIDE SEQUENCE [LARGE SCALE GENOMIC DNA]</scope>
    <source>
        <strain evidence="6 7">KSX58</strain>
    </source>
</reference>
<dbReference type="AlphaFoldDB" id="A0ABD2WZS4"/>
<keyword evidence="7" id="KW-1185">Reference proteome</keyword>
<dbReference type="InterPro" id="IPR001017">
    <property type="entry name" value="DH_E1"/>
</dbReference>
<dbReference type="EC" id="1.2.4.4" evidence="4"/>
<proteinExistence type="inferred from homology"/>
<keyword evidence="3 4" id="KW-0560">Oxidoreductase</keyword>
<comment type="catalytic activity">
    <reaction evidence="4">
        <text>N(6)-[(R)-lipoyl]-L-lysyl-[protein] + 3-methyl-2-oxobutanoate + H(+) = N(6)-[(R)-S(8)-2-methylpropanoyldihydrolipoyl]-L-lysyl-[protein] + CO2</text>
        <dbReference type="Rhea" id="RHEA:13457"/>
        <dbReference type="Rhea" id="RHEA-COMP:10474"/>
        <dbReference type="Rhea" id="RHEA-COMP:10497"/>
        <dbReference type="ChEBI" id="CHEBI:11851"/>
        <dbReference type="ChEBI" id="CHEBI:15378"/>
        <dbReference type="ChEBI" id="CHEBI:16526"/>
        <dbReference type="ChEBI" id="CHEBI:83099"/>
        <dbReference type="ChEBI" id="CHEBI:83142"/>
        <dbReference type="EC" id="1.2.4.4"/>
    </reaction>
</comment>
<dbReference type="FunFam" id="3.40.50.970:FF:000108">
    <property type="entry name" value="2-oxoisovalerate dehydrogenase subunit alpha"/>
    <property type="match status" value="1"/>
</dbReference>
<evidence type="ECO:0000313" key="7">
    <source>
        <dbReference type="Proteomes" id="UP001627154"/>
    </source>
</evidence>
<dbReference type="PANTHER" id="PTHR43380">
    <property type="entry name" value="2-OXOISOVALERATE DEHYDROGENASE SUBUNIT ALPHA, MITOCHONDRIAL"/>
    <property type="match status" value="1"/>
</dbReference>
<dbReference type="Proteomes" id="UP001627154">
    <property type="component" value="Unassembled WGS sequence"/>
</dbReference>
<gene>
    <name evidence="6" type="ORF">TKK_007647</name>
</gene>
<evidence type="ECO:0000256" key="4">
    <source>
        <dbReference type="RuleBase" id="RU365014"/>
    </source>
</evidence>
<dbReference type="EMBL" id="JBJJXI010000059">
    <property type="protein sequence ID" value="KAL3398492.1"/>
    <property type="molecule type" value="Genomic_DNA"/>
</dbReference>
<dbReference type="PANTHER" id="PTHR43380:SF1">
    <property type="entry name" value="2-OXOISOVALERATE DEHYDROGENASE SUBUNIT ALPHA, MITOCHONDRIAL"/>
    <property type="match status" value="1"/>
</dbReference>
<sequence length="272" mass="30133">MRKFSSSEPDTALKFLDSLHHEKIPTYRITASSQLLVDSSLLIKMYQAMLSVNLMDKLLYECQRQGRISFYMTNFGEEAVQIGSAAALSDKDLVFAQYRESGVLLWRGFTFTDFVNQCFGNDKDINKGRQMPVHYGSKELNFFTISSPLTTQLPQAVGAAHKLKTANTNTCVACYFGEGAASEGDAHAAFNFAATLSYPVVFICRNNAYAISTPSCQQYAGNGIAARGPAFGIKTIRVDGNDILSMYQATKFARKYATENCKPVLIEAMTYR</sequence>
<protein>
    <recommendedName>
        <fullName evidence="4">2-oxoisovalerate dehydrogenase subunit alpha</fullName>
        <ecNumber evidence="4">1.2.4.4</ecNumber>
    </recommendedName>
    <alternativeName>
        <fullName evidence="4">Branched-chain alpha-keto acid dehydrogenase E1 component alpha chain</fullName>
    </alternativeName>
</protein>
<evidence type="ECO:0000256" key="2">
    <source>
        <dbReference type="ARBA" id="ARBA00022946"/>
    </source>
</evidence>
<organism evidence="6 7">
    <name type="scientific">Trichogramma kaykai</name>
    <dbReference type="NCBI Taxonomy" id="54128"/>
    <lineage>
        <taxon>Eukaryota</taxon>
        <taxon>Metazoa</taxon>
        <taxon>Ecdysozoa</taxon>
        <taxon>Arthropoda</taxon>
        <taxon>Hexapoda</taxon>
        <taxon>Insecta</taxon>
        <taxon>Pterygota</taxon>
        <taxon>Neoptera</taxon>
        <taxon>Endopterygota</taxon>
        <taxon>Hymenoptera</taxon>
        <taxon>Apocrita</taxon>
        <taxon>Proctotrupomorpha</taxon>
        <taxon>Chalcidoidea</taxon>
        <taxon>Trichogrammatidae</taxon>
        <taxon>Trichogramma</taxon>
    </lineage>
</organism>
<comment type="function">
    <text evidence="4">The branched-chain alpha-keto dehydrogenase complex catalyzes the overall conversion of alpha-keto acids to acyl-CoA and CO(2). It contains multiple copies of three enzymatic components: branched-chain alpha-keto acid decarboxylase (E1), lipoamide acyltransferase (E2) and lipoamide dehydrogenase (E3).</text>
</comment>
<dbReference type="Gene3D" id="3.40.50.970">
    <property type="match status" value="1"/>
</dbReference>
<evidence type="ECO:0000256" key="1">
    <source>
        <dbReference type="ARBA" id="ARBA00008646"/>
    </source>
</evidence>
<dbReference type="SUPFAM" id="SSF52518">
    <property type="entry name" value="Thiamin diphosphate-binding fold (THDP-binding)"/>
    <property type="match status" value="1"/>
</dbReference>
<keyword evidence="2" id="KW-0809">Transit peptide</keyword>
<evidence type="ECO:0000313" key="6">
    <source>
        <dbReference type="EMBL" id="KAL3398492.1"/>
    </source>
</evidence>
<evidence type="ECO:0000256" key="3">
    <source>
        <dbReference type="ARBA" id="ARBA00023002"/>
    </source>
</evidence>
<keyword evidence="4" id="KW-0786">Thiamine pyrophosphate</keyword>
<comment type="similarity">
    <text evidence="1 4">Belongs to the BCKDHA family.</text>
</comment>
<dbReference type="Pfam" id="PF00676">
    <property type="entry name" value="E1_dh"/>
    <property type="match status" value="1"/>
</dbReference>
<accession>A0ABD2WZS4</accession>
<dbReference type="InterPro" id="IPR050771">
    <property type="entry name" value="Alpha-ketoacid_DH_E1_comp"/>
</dbReference>
<comment type="caution">
    <text evidence="6">The sequence shown here is derived from an EMBL/GenBank/DDBJ whole genome shotgun (WGS) entry which is preliminary data.</text>
</comment>
<name>A0ABD2WZS4_9HYME</name>
<dbReference type="GO" id="GO:0003863">
    <property type="term" value="F:branched-chain 2-oxo acid dehydrogenase activity"/>
    <property type="evidence" value="ECO:0007669"/>
    <property type="project" value="UniProtKB-EC"/>
</dbReference>